<proteinExistence type="inferred from homology"/>
<evidence type="ECO:0000256" key="3">
    <source>
        <dbReference type="RuleBase" id="RU000393"/>
    </source>
</evidence>
<reference evidence="6" key="1">
    <citation type="journal article" date="2014" name="Int. J. Syst. Evol. Microbiol.">
        <title>Complete genome sequence of Corynebacterium casei LMG S-19264T (=DSM 44701T), isolated from a smear-ripened cheese.</title>
        <authorList>
            <consortium name="US DOE Joint Genome Institute (JGI-PGF)"/>
            <person name="Walter F."/>
            <person name="Albersmeier A."/>
            <person name="Kalinowski J."/>
            <person name="Ruckert C."/>
        </authorList>
    </citation>
    <scope>NUCLEOTIDE SEQUENCE</scope>
    <source>
        <strain evidence="6">CGMCC 1.15371</strain>
    </source>
</reference>
<gene>
    <name evidence="6" type="primary">sodC1</name>
    <name evidence="6" type="ORF">GCM10011391_31010</name>
</gene>
<evidence type="ECO:0000256" key="2">
    <source>
        <dbReference type="ARBA" id="ARBA00024900"/>
    </source>
</evidence>
<dbReference type="RefSeq" id="WP_229672659.1">
    <property type="nucleotide sequence ID" value="NZ_BMIR01000017.1"/>
</dbReference>
<dbReference type="SUPFAM" id="SSF49329">
    <property type="entry name" value="Cu,Zn superoxide dismutase-like"/>
    <property type="match status" value="1"/>
</dbReference>
<dbReference type="Gene3D" id="2.60.40.200">
    <property type="entry name" value="Superoxide dismutase, copper/zinc binding domain"/>
    <property type="match status" value="1"/>
</dbReference>
<dbReference type="Pfam" id="PF00080">
    <property type="entry name" value="Sod_Cu"/>
    <property type="match status" value="1"/>
</dbReference>
<evidence type="ECO:0000259" key="5">
    <source>
        <dbReference type="Pfam" id="PF00080"/>
    </source>
</evidence>
<dbReference type="CDD" id="cd00305">
    <property type="entry name" value="Cu-Zn_Superoxide_Dismutase"/>
    <property type="match status" value="1"/>
</dbReference>
<feature type="chain" id="PRO_5035150369" description="Superoxide dismutase [Cu-Zn]" evidence="4">
    <location>
        <begin position="29"/>
        <end position="181"/>
    </location>
</feature>
<evidence type="ECO:0000256" key="1">
    <source>
        <dbReference type="ARBA" id="ARBA00010457"/>
    </source>
</evidence>
<dbReference type="EMBL" id="BMIR01000017">
    <property type="protein sequence ID" value="GGE50045.1"/>
    <property type="molecule type" value="Genomic_DNA"/>
</dbReference>
<dbReference type="PANTHER" id="PTHR10003">
    <property type="entry name" value="SUPEROXIDE DISMUTASE CU-ZN -RELATED"/>
    <property type="match status" value="1"/>
</dbReference>
<feature type="signal peptide" evidence="4">
    <location>
        <begin position="1"/>
        <end position="28"/>
    </location>
</feature>
<comment type="caution">
    <text evidence="6">The sequence shown here is derived from an EMBL/GenBank/DDBJ whole genome shotgun (WGS) entry which is preliminary data.</text>
</comment>
<accession>A0A8J2YKU2</accession>
<dbReference type="GO" id="GO:0005507">
    <property type="term" value="F:copper ion binding"/>
    <property type="evidence" value="ECO:0007669"/>
    <property type="project" value="InterPro"/>
</dbReference>
<keyword evidence="7" id="KW-1185">Reference proteome</keyword>
<dbReference type="EC" id="1.15.1.1" evidence="3"/>
<comment type="catalytic activity">
    <reaction evidence="3">
        <text>2 superoxide + 2 H(+) = H2O2 + O2</text>
        <dbReference type="Rhea" id="RHEA:20696"/>
        <dbReference type="ChEBI" id="CHEBI:15378"/>
        <dbReference type="ChEBI" id="CHEBI:15379"/>
        <dbReference type="ChEBI" id="CHEBI:16240"/>
        <dbReference type="ChEBI" id="CHEBI:18421"/>
        <dbReference type="EC" id="1.15.1.1"/>
    </reaction>
</comment>
<dbReference type="GO" id="GO:0004784">
    <property type="term" value="F:superoxide dismutase activity"/>
    <property type="evidence" value="ECO:0007669"/>
    <property type="project" value="UniProtKB-EC"/>
</dbReference>
<keyword evidence="3" id="KW-0862">Zinc</keyword>
<name>A0A8J2YKU2_9BACL</name>
<keyword evidence="3" id="KW-0186">Copper</keyword>
<comment type="cofactor">
    <cofactor evidence="3">
        <name>Cu cation</name>
        <dbReference type="ChEBI" id="CHEBI:23378"/>
    </cofactor>
    <text evidence="3">Binds 1 copper ion per subunit.</text>
</comment>
<dbReference type="PROSITE" id="PS00332">
    <property type="entry name" value="SOD_CU_ZN_2"/>
    <property type="match status" value="1"/>
</dbReference>
<keyword evidence="3" id="KW-0560">Oxidoreductase</keyword>
<reference evidence="6" key="2">
    <citation type="submission" date="2020-09" db="EMBL/GenBank/DDBJ databases">
        <authorList>
            <person name="Sun Q."/>
            <person name="Zhou Y."/>
        </authorList>
    </citation>
    <scope>NUCLEOTIDE SEQUENCE</scope>
    <source>
        <strain evidence="6">CGMCC 1.15371</strain>
    </source>
</reference>
<dbReference type="AlphaFoldDB" id="A0A8J2YKU2"/>
<comment type="similarity">
    <text evidence="1 3">Belongs to the Cu-Zn superoxide dismutase family.</text>
</comment>
<feature type="domain" description="Superoxide dismutase copper/zinc binding" evidence="5">
    <location>
        <begin position="48"/>
        <end position="180"/>
    </location>
</feature>
<evidence type="ECO:0000313" key="6">
    <source>
        <dbReference type="EMBL" id="GGE50045.1"/>
    </source>
</evidence>
<comment type="cofactor">
    <cofactor evidence="3">
        <name>Zn(2+)</name>
        <dbReference type="ChEBI" id="CHEBI:29105"/>
    </cofactor>
    <text evidence="3">Binds 1 zinc ion per subunit.</text>
</comment>
<sequence>MKKGVFSYLALALILSMLHLSAPQEVRAEEKVKKPYTVTLQSKDGKVVGEAKLVETNNGVVIQVIAEGFDPGFHGIHFHETGKCEGPDFISAGEHFNPFKKEHGLKNPKGPHAGDLRNVNADAQGKINTTFITPRVTLMKGKENSLRDLDGSALVIHQNVDDQMTNPSGNSGARIVCGVIK</sequence>
<organism evidence="6 7">
    <name type="scientific">Pullulanibacillus camelliae</name>
    <dbReference type="NCBI Taxonomy" id="1707096"/>
    <lineage>
        <taxon>Bacteria</taxon>
        <taxon>Bacillati</taxon>
        <taxon>Bacillota</taxon>
        <taxon>Bacilli</taxon>
        <taxon>Bacillales</taxon>
        <taxon>Sporolactobacillaceae</taxon>
        <taxon>Pullulanibacillus</taxon>
    </lineage>
</organism>
<protein>
    <recommendedName>
        <fullName evidence="3">Superoxide dismutase [Cu-Zn]</fullName>
        <ecNumber evidence="3">1.15.1.1</ecNumber>
    </recommendedName>
</protein>
<dbReference type="InterPro" id="IPR036423">
    <property type="entry name" value="SOD-like_Cu/Zn_dom_sf"/>
</dbReference>
<keyword evidence="4" id="KW-0732">Signal</keyword>
<evidence type="ECO:0000256" key="4">
    <source>
        <dbReference type="SAM" id="SignalP"/>
    </source>
</evidence>
<comment type="function">
    <text evidence="2">Destroys radicals which are normally produced within the cells and which are toxic to biological systems. May play a role in favoring mycobacterial survival in phagocytes.</text>
</comment>
<dbReference type="InterPro" id="IPR018152">
    <property type="entry name" value="SOD_Cu/Zn_BS"/>
</dbReference>
<dbReference type="Proteomes" id="UP000628775">
    <property type="component" value="Unassembled WGS sequence"/>
</dbReference>
<evidence type="ECO:0000313" key="7">
    <source>
        <dbReference type="Proteomes" id="UP000628775"/>
    </source>
</evidence>
<dbReference type="InterPro" id="IPR024134">
    <property type="entry name" value="SOD_Cu/Zn_/chaperone"/>
</dbReference>
<dbReference type="InterPro" id="IPR001424">
    <property type="entry name" value="SOD_Cu_Zn_dom"/>
</dbReference>
<keyword evidence="3" id="KW-0479">Metal-binding</keyword>